<evidence type="ECO:0000256" key="5">
    <source>
        <dbReference type="ARBA" id="ARBA00023284"/>
    </source>
</evidence>
<organism evidence="7 8">
    <name type="scientific">Halobacteriovorax marinus</name>
    <dbReference type="NCBI Taxonomy" id="97084"/>
    <lineage>
        <taxon>Bacteria</taxon>
        <taxon>Pseudomonadati</taxon>
        <taxon>Bdellovibrionota</taxon>
        <taxon>Bacteriovoracia</taxon>
        <taxon>Bacteriovoracales</taxon>
        <taxon>Halobacteriovoraceae</taxon>
        <taxon>Halobacteriovorax</taxon>
    </lineage>
</organism>
<dbReference type="EMBL" id="MAAO01000007">
    <property type="protein sequence ID" value="OUR95791.1"/>
    <property type="molecule type" value="Genomic_DNA"/>
</dbReference>
<comment type="caution">
    <text evidence="7">The sequence shown here is derived from an EMBL/GenBank/DDBJ whole genome shotgun (WGS) entry which is preliminary data.</text>
</comment>
<evidence type="ECO:0000256" key="4">
    <source>
        <dbReference type="ARBA" id="ARBA00023157"/>
    </source>
</evidence>
<evidence type="ECO:0000256" key="3">
    <source>
        <dbReference type="ARBA" id="ARBA00023002"/>
    </source>
</evidence>
<feature type="domain" description="Thioredoxin" evidence="6">
    <location>
        <begin position="35"/>
        <end position="210"/>
    </location>
</feature>
<dbReference type="InterPro" id="IPR012336">
    <property type="entry name" value="Thioredoxin-like_fold"/>
</dbReference>
<name>A0A1Y5F564_9BACT</name>
<dbReference type="Proteomes" id="UP000196531">
    <property type="component" value="Unassembled WGS sequence"/>
</dbReference>
<dbReference type="PANTHER" id="PTHR13887">
    <property type="entry name" value="GLUTATHIONE S-TRANSFERASE KAPPA"/>
    <property type="match status" value="1"/>
</dbReference>
<reference evidence="8" key="1">
    <citation type="journal article" date="2017" name="Proc. Natl. Acad. Sci. U.S.A.">
        <title>Simulation of Deepwater Horizon oil plume reveals substrate specialization within a complex community of hydrocarbon-degraders.</title>
        <authorList>
            <person name="Hu P."/>
            <person name="Dubinsky E.A."/>
            <person name="Probst A.J."/>
            <person name="Wang J."/>
            <person name="Sieber C.M.K."/>
            <person name="Tom L.M."/>
            <person name="Gardinali P."/>
            <person name="Banfield J.F."/>
            <person name="Atlas R.M."/>
            <person name="Andersen G.L."/>
        </authorList>
    </citation>
    <scope>NUCLEOTIDE SEQUENCE [LARGE SCALE GENOMIC DNA]</scope>
</reference>
<dbReference type="GO" id="GO:0016491">
    <property type="term" value="F:oxidoreductase activity"/>
    <property type="evidence" value="ECO:0007669"/>
    <property type="project" value="UniProtKB-KW"/>
</dbReference>
<evidence type="ECO:0000259" key="6">
    <source>
        <dbReference type="PROSITE" id="PS51352"/>
    </source>
</evidence>
<dbReference type="InterPro" id="IPR013766">
    <property type="entry name" value="Thioredoxin_domain"/>
</dbReference>
<comment type="similarity">
    <text evidence="1">Belongs to the thioredoxin family. DsbA subfamily.</text>
</comment>
<dbReference type="PROSITE" id="PS51352">
    <property type="entry name" value="THIOREDOXIN_2"/>
    <property type="match status" value="1"/>
</dbReference>
<gene>
    <name evidence="7" type="ORF">A9Q84_14920</name>
</gene>
<dbReference type="SUPFAM" id="SSF52833">
    <property type="entry name" value="Thioredoxin-like"/>
    <property type="match status" value="1"/>
</dbReference>
<proteinExistence type="inferred from homology"/>
<evidence type="ECO:0000256" key="2">
    <source>
        <dbReference type="ARBA" id="ARBA00022729"/>
    </source>
</evidence>
<evidence type="ECO:0000313" key="8">
    <source>
        <dbReference type="Proteomes" id="UP000196531"/>
    </source>
</evidence>
<dbReference type="PANTHER" id="PTHR13887:SF14">
    <property type="entry name" value="DISULFIDE BOND FORMATION PROTEIN D"/>
    <property type="match status" value="1"/>
</dbReference>
<evidence type="ECO:0000313" key="7">
    <source>
        <dbReference type="EMBL" id="OUR95791.1"/>
    </source>
</evidence>
<protein>
    <recommendedName>
        <fullName evidence="6">Thioredoxin domain-containing protein</fullName>
    </recommendedName>
</protein>
<keyword evidence="5" id="KW-0676">Redox-active center</keyword>
<dbReference type="InterPro" id="IPR036249">
    <property type="entry name" value="Thioredoxin-like_sf"/>
</dbReference>
<dbReference type="Pfam" id="PF13462">
    <property type="entry name" value="Thioredoxin_4"/>
    <property type="match status" value="1"/>
</dbReference>
<evidence type="ECO:0000256" key="1">
    <source>
        <dbReference type="ARBA" id="ARBA00005791"/>
    </source>
</evidence>
<dbReference type="Gene3D" id="3.40.30.10">
    <property type="entry name" value="Glutaredoxin"/>
    <property type="match status" value="1"/>
</dbReference>
<dbReference type="AlphaFoldDB" id="A0A1Y5F564"/>
<sequence>MKNRKLLVILSGFVLIGLFAFAAKSYKSYESSRLGFLSQSDSSVFVPDYAPQFGDEEAKVYLTEFLDPECESCRNFYPRIKSLLKKYKGKVKLVVRYAPFHRNSKHAIKALEATRKQGKYWEALELLFKYQPKWASHHHPQPELIFVYLKEIGIDIEKLKVDMKDPKIAKMIEQEVSDLKLLKVRGTPAFFVNGKPLEKFGITYLEELIQKEIKKSY</sequence>
<keyword evidence="2" id="KW-0732">Signal</keyword>
<keyword evidence="4" id="KW-1015">Disulfide bond</keyword>
<keyword evidence="3" id="KW-0560">Oxidoreductase</keyword>
<accession>A0A1Y5F564</accession>